<dbReference type="OrthoDB" id="113180at2"/>
<reference evidence="2 3" key="1">
    <citation type="submission" date="2018-05" db="EMBL/GenBank/DDBJ databases">
        <title>Leucothrix arctica sp. nov., isolated from Arctic seawater.</title>
        <authorList>
            <person name="Choi A."/>
            <person name="Baek K."/>
        </authorList>
    </citation>
    <scope>NUCLEOTIDE SEQUENCE [LARGE SCALE GENOMIC DNA]</scope>
    <source>
        <strain evidence="2 3">JCM 18388</strain>
    </source>
</reference>
<dbReference type="Gene3D" id="1.20.120.450">
    <property type="entry name" value="dinb family like domain"/>
    <property type="match status" value="1"/>
</dbReference>
<comment type="caution">
    <text evidence="2">The sequence shown here is derived from an EMBL/GenBank/DDBJ whole genome shotgun (WGS) entry which is preliminary data.</text>
</comment>
<feature type="domain" description="Mycothiol-dependent maleylpyruvate isomerase metal-binding" evidence="1">
    <location>
        <begin position="10"/>
        <end position="144"/>
    </location>
</feature>
<sequence length="270" mass="30854">MQQTSDFINECAELSSLLDSLQAQDWERKTQFEQWTINNILTHLHFWNLQVDLSLTDPEQFIDKMQNEVLPSIMSRGFRTTEDEQISERGTDLLAAWQDTYRAMQARWLTLDPKQRVKWAGPEMSVRSAMTARQMETWAHAQAIYDVLGLERDSHDRIANVVVMGVNTFAWSFKTHQRAVPSTRPRLKLTLPSGKLLTFEQQTDQAGLIEGDAVEFAQVVTQTRNIADTQLHVSGDIATQWMAIAQCFAGGAVTPPAPRTRYRMTTTRHD</sequence>
<dbReference type="SUPFAM" id="SSF109854">
    <property type="entry name" value="DinB/YfiT-like putative metalloenzymes"/>
    <property type="match status" value="1"/>
</dbReference>
<dbReference type="InterPro" id="IPR024344">
    <property type="entry name" value="MDMPI_metal-binding"/>
</dbReference>
<dbReference type="Proteomes" id="UP000245539">
    <property type="component" value="Unassembled WGS sequence"/>
</dbReference>
<evidence type="ECO:0000313" key="2">
    <source>
        <dbReference type="EMBL" id="PWR00716.1"/>
    </source>
</evidence>
<organism evidence="2 3">
    <name type="scientific">Leucothrix pacifica</name>
    <dbReference type="NCBI Taxonomy" id="1247513"/>
    <lineage>
        <taxon>Bacteria</taxon>
        <taxon>Pseudomonadati</taxon>
        <taxon>Pseudomonadota</taxon>
        <taxon>Gammaproteobacteria</taxon>
        <taxon>Thiotrichales</taxon>
        <taxon>Thiotrichaceae</taxon>
        <taxon>Leucothrix</taxon>
    </lineage>
</organism>
<dbReference type="AlphaFoldDB" id="A0A317CPU7"/>
<evidence type="ECO:0000259" key="1">
    <source>
        <dbReference type="Pfam" id="PF11716"/>
    </source>
</evidence>
<dbReference type="InterPro" id="IPR017517">
    <property type="entry name" value="Maleyloyr_isom"/>
</dbReference>
<protein>
    <submittedName>
        <fullName evidence="2">TIGR03084 family protein</fullName>
    </submittedName>
</protein>
<name>A0A317CPU7_9GAMM</name>
<accession>A0A317CPU7</accession>
<dbReference type="InterPro" id="IPR017518">
    <property type="entry name" value="CHP03084"/>
</dbReference>
<dbReference type="Pfam" id="PF11716">
    <property type="entry name" value="MDMPI_N"/>
    <property type="match status" value="1"/>
</dbReference>
<dbReference type="NCBIfam" id="TIGR03084">
    <property type="entry name" value="TIGR03084 family metal-binding protein"/>
    <property type="match status" value="1"/>
</dbReference>
<dbReference type="NCBIfam" id="TIGR03083">
    <property type="entry name" value="maleylpyruvate isomerase family mycothiol-dependent enzyme"/>
    <property type="match status" value="1"/>
</dbReference>
<proteinExistence type="predicted"/>
<dbReference type="RefSeq" id="WP_109835697.1">
    <property type="nucleotide sequence ID" value="NZ_QGKM01000001.1"/>
</dbReference>
<dbReference type="InterPro" id="IPR034660">
    <property type="entry name" value="DinB/YfiT-like"/>
</dbReference>
<gene>
    <name evidence="2" type="ORF">DKW60_00460</name>
</gene>
<dbReference type="GO" id="GO:0046872">
    <property type="term" value="F:metal ion binding"/>
    <property type="evidence" value="ECO:0007669"/>
    <property type="project" value="InterPro"/>
</dbReference>
<dbReference type="EMBL" id="QGKM01000001">
    <property type="protein sequence ID" value="PWR00716.1"/>
    <property type="molecule type" value="Genomic_DNA"/>
</dbReference>
<keyword evidence="3" id="KW-1185">Reference proteome</keyword>
<evidence type="ECO:0000313" key="3">
    <source>
        <dbReference type="Proteomes" id="UP000245539"/>
    </source>
</evidence>